<feature type="compositionally biased region" description="Basic and acidic residues" evidence="1">
    <location>
        <begin position="232"/>
        <end position="247"/>
    </location>
</feature>
<dbReference type="PANTHER" id="PTHR33095">
    <property type="entry name" value="OS07G0619500 PROTEIN"/>
    <property type="match status" value="1"/>
</dbReference>
<evidence type="ECO:0000256" key="1">
    <source>
        <dbReference type="SAM" id="MobiDB-lite"/>
    </source>
</evidence>
<sequence>MQVMSSSPSLSPAFNNFSGAGKFSYNFGLKLRLKEEEPDKEEEEKSNSQLEIGDEDEKEEEGDEEKLNSQPEIEDEYEKEEQSEEEGKEFSFVCLSPDGSPISADDLFQDGQIRHIFPLFNQGLLFADEDGTVLKTEEGDAALPPQVRKIFVEDSADATSSEPAGPFREWRGAKTVEEASPDTCRKSNSTGFSKLWRFRDLKLRCNSGGKTAFVFLSHPPPSSSSSSSSSVKTEKKNEKEEKKTALKAILEKPKVKKTEKSNKMALPSAHEKLYVKNRAQNEGIKRRSYLPYKQVWFFTNVNGLSRNVHPY</sequence>
<keyword evidence="3" id="KW-1185">Reference proteome</keyword>
<dbReference type="OrthoDB" id="1933664at2759"/>
<dbReference type="PANTHER" id="PTHR33095:SF114">
    <property type="entry name" value="DUF1645 FAMILY PROTEIN"/>
    <property type="match status" value="1"/>
</dbReference>
<evidence type="ECO:0000313" key="2">
    <source>
        <dbReference type="EMBL" id="KAE8688323.1"/>
    </source>
</evidence>
<feature type="region of interest" description="Disordered" evidence="1">
    <location>
        <begin position="34"/>
        <end position="95"/>
    </location>
</feature>
<organism evidence="2 3">
    <name type="scientific">Hibiscus syriacus</name>
    <name type="common">Rose of Sharon</name>
    <dbReference type="NCBI Taxonomy" id="106335"/>
    <lineage>
        <taxon>Eukaryota</taxon>
        <taxon>Viridiplantae</taxon>
        <taxon>Streptophyta</taxon>
        <taxon>Embryophyta</taxon>
        <taxon>Tracheophyta</taxon>
        <taxon>Spermatophyta</taxon>
        <taxon>Magnoliopsida</taxon>
        <taxon>eudicotyledons</taxon>
        <taxon>Gunneridae</taxon>
        <taxon>Pentapetalae</taxon>
        <taxon>rosids</taxon>
        <taxon>malvids</taxon>
        <taxon>Malvales</taxon>
        <taxon>Malvaceae</taxon>
        <taxon>Malvoideae</taxon>
        <taxon>Hibiscus</taxon>
    </lineage>
</organism>
<feature type="compositionally biased region" description="Acidic residues" evidence="1">
    <location>
        <begin position="72"/>
        <end position="87"/>
    </location>
</feature>
<feature type="region of interest" description="Disordered" evidence="1">
    <location>
        <begin position="1"/>
        <end position="21"/>
    </location>
</feature>
<comment type="caution">
    <text evidence="2">The sequence shown here is derived from an EMBL/GenBank/DDBJ whole genome shotgun (WGS) entry which is preliminary data.</text>
</comment>
<dbReference type="EMBL" id="VEPZ02001191">
    <property type="protein sequence ID" value="KAE8688323.1"/>
    <property type="molecule type" value="Genomic_DNA"/>
</dbReference>
<accession>A0A6A2Z9P6</accession>
<dbReference type="Proteomes" id="UP000436088">
    <property type="component" value="Unassembled WGS sequence"/>
</dbReference>
<evidence type="ECO:0000313" key="3">
    <source>
        <dbReference type="Proteomes" id="UP000436088"/>
    </source>
</evidence>
<dbReference type="AlphaFoldDB" id="A0A6A2Z9P6"/>
<dbReference type="Pfam" id="PF07816">
    <property type="entry name" value="DUF1645"/>
    <property type="match status" value="1"/>
</dbReference>
<gene>
    <name evidence="2" type="ORF">F3Y22_tig00110988pilonHSYRG00360</name>
</gene>
<feature type="compositionally biased region" description="Acidic residues" evidence="1">
    <location>
        <begin position="52"/>
        <end position="64"/>
    </location>
</feature>
<reference evidence="2" key="1">
    <citation type="submission" date="2019-09" db="EMBL/GenBank/DDBJ databases">
        <title>Draft genome information of white flower Hibiscus syriacus.</title>
        <authorList>
            <person name="Kim Y.-M."/>
        </authorList>
    </citation>
    <scope>NUCLEOTIDE SEQUENCE [LARGE SCALE GENOMIC DNA]</scope>
    <source>
        <strain evidence="2">YM2019G1</strain>
    </source>
</reference>
<protein>
    <submittedName>
        <fullName evidence="2">RCD one 2, putative isoform 1</fullName>
    </submittedName>
</protein>
<dbReference type="InterPro" id="IPR012442">
    <property type="entry name" value="DUF1645_plant"/>
</dbReference>
<feature type="compositionally biased region" description="Polar residues" evidence="1">
    <location>
        <begin position="1"/>
        <end position="18"/>
    </location>
</feature>
<proteinExistence type="predicted"/>
<feature type="region of interest" description="Disordered" evidence="1">
    <location>
        <begin position="216"/>
        <end position="247"/>
    </location>
</feature>
<name>A0A6A2Z9P6_HIBSY</name>